<dbReference type="InterPro" id="IPR023352">
    <property type="entry name" value="MAPEG-like_dom_sf"/>
</dbReference>
<evidence type="ECO:0000313" key="6">
    <source>
        <dbReference type="EMBL" id="MBR0552950.1"/>
    </source>
</evidence>
<evidence type="ECO:0000256" key="4">
    <source>
        <dbReference type="ARBA" id="ARBA00023136"/>
    </source>
</evidence>
<feature type="transmembrane region" description="Helical" evidence="5">
    <location>
        <begin position="6"/>
        <end position="24"/>
    </location>
</feature>
<dbReference type="EMBL" id="JAGRQC010000003">
    <property type="protein sequence ID" value="MBR0552950.1"/>
    <property type="molecule type" value="Genomic_DNA"/>
</dbReference>
<evidence type="ECO:0000256" key="1">
    <source>
        <dbReference type="ARBA" id="ARBA00004370"/>
    </source>
</evidence>
<feature type="transmembrane region" description="Helical" evidence="5">
    <location>
        <begin position="50"/>
        <end position="68"/>
    </location>
</feature>
<keyword evidence="2 5" id="KW-0812">Transmembrane</keyword>
<evidence type="ECO:0000256" key="3">
    <source>
        <dbReference type="ARBA" id="ARBA00022989"/>
    </source>
</evidence>
<proteinExistence type="predicted"/>
<dbReference type="RefSeq" id="WP_284054208.1">
    <property type="nucleotide sequence ID" value="NZ_JAGRQC010000003.1"/>
</dbReference>
<keyword evidence="7" id="KW-1185">Reference proteome</keyword>
<evidence type="ECO:0000313" key="7">
    <source>
        <dbReference type="Proteomes" id="UP000676996"/>
    </source>
</evidence>
<dbReference type="Gene3D" id="1.20.120.550">
    <property type="entry name" value="Membrane associated eicosanoid/glutathione metabolism-like domain"/>
    <property type="match status" value="1"/>
</dbReference>
<dbReference type="PANTHER" id="PTHR35814:SF1">
    <property type="entry name" value="GLUTATHIONE S-TRANSFERASE-RELATED"/>
    <property type="match status" value="1"/>
</dbReference>
<evidence type="ECO:0000256" key="5">
    <source>
        <dbReference type="SAM" id="Phobius"/>
    </source>
</evidence>
<comment type="caution">
    <text evidence="6">The sequence shown here is derived from an EMBL/GenBank/DDBJ whole genome shotgun (WGS) entry which is preliminary data.</text>
</comment>
<dbReference type="GO" id="GO:0016020">
    <property type="term" value="C:membrane"/>
    <property type="evidence" value="ECO:0007669"/>
    <property type="project" value="UniProtKB-SubCell"/>
</dbReference>
<dbReference type="Pfam" id="PF01124">
    <property type="entry name" value="MAPEG"/>
    <property type="match status" value="1"/>
</dbReference>
<organism evidence="6 7">
    <name type="scientific">Stakelama marina</name>
    <dbReference type="NCBI Taxonomy" id="2826939"/>
    <lineage>
        <taxon>Bacteria</taxon>
        <taxon>Pseudomonadati</taxon>
        <taxon>Pseudomonadota</taxon>
        <taxon>Alphaproteobacteria</taxon>
        <taxon>Sphingomonadales</taxon>
        <taxon>Sphingomonadaceae</taxon>
        <taxon>Stakelama</taxon>
    </lineage>
</organism>
<dbReference type="AlphaFoldDB" id="A0A8T4IEG6"/>
<sequence length="144" mass="15192">MLTITLVTAGACALIAVWLGFRVGQIRRAEGISVGDGGNMRLIARMRAQMNFVEYAPFVLILIALIEHAQGSSVLLWVAAAAFVIARILHAFGMDGWMPGRVTGIAVTLLLLAILGLYAVILPFESGITHAQPAAPVQAVSPTA</sequence>
<protein>
    <submittedName>
        <fullName evidence="6">MAPEG family protein</fullName>
    </submittedName>
</protein>
<name>A0A8T4IEG6_9SPHN</name>
<dbReference type="Proteomes" id="UP000676996">
    <property type="component" value="Unassembled WGS sequence"/>
</dbReference>
<reference evidence="6" key="1">
    <citation type="submission" date="2021-04" db="EMBL/GenBank/DDBJ databases">
        <title>Ouciella asimina sp. nov., isolated from the surface seawater in the hydrothermal field of Okinawa Trough.</title>
        <authorList>
            <person name="Shuang W."/>
        </authorList>
    </citation>
    <scope>NUCLEOTIDE SEQUENCE</scope>
    <source>
        <strain evidence="6">LXI357</strain>
    </source>
</reference>
<feature type="transmembrane region" description="Helical" evidence="5">
    <location>
        <begin position="74"/>
        <end position="92"/>
    </location>
</feature>
<dbReference type="PANTHER" id="PTHR35814">
    <property type="match status" value="1"/>
</dbReference>
<comment type="subcellular location">
    <subcellularLocation>
        <location evidence="1">Membrane</location>
    </subcellularLocation>
</comment>
<accession>A0A8T4IEG6</accession>
<evidence type="ECO:0000256" key="2">
    <source>
        <dbReference type="ARBA" id="ARBA00022692"/>
    </source>
</evidence>
<dbReference type="InterPro" id="IPR001129">
    <property type="entry name" value="Membr-assoc_MAPEG"/>
</dbReference>
<dbReference type="SUPFAM" id="SSF161084">
    <property type="entry name" value="MAPEG domain-like"/>
    <property type="match status" value="1"/>
</dbReference>
<keyword evidence="4 5" id="KW-0472">Membrane</keyword>
<feature type="transmembrane region" description="Helical" evidence="5">
    <location>
        <begin position="104"/>
        <end position="124"/>
    </location>
</feature>
<gene>
    <name evidence="6" type="ORF">J7S20_10570</name>
</gene>
<keyword evidence="3 5" id="KW-1133">Transmembrane helix</keyword>